<keyword evidence="1" id="KW-0812">Transmembrane</keyword>
<dbReference type="Proteomes" id="UP000280307">
    <property type="component" value="Unassembled WGS sequence"/>
</dbReference>
<reference evidence="2 3" key="1">
    <citation type="submission" date="2018-12" db="EMBL/GenBank/DDBJ databases">
        <title>Genome Sequence of Candidatus Viridilinea halotolerans isolated from saline sulfide-rich spring.</title>
        <authorList>
            <person name="Grouzdev D.S."/>
            <person name="Burganskaya E.I."/>
            <person name="Krutkina M.S."/>
            <person name="Sukhacheva M.V."/>
            <person name="Gorlenko V.M."/>
        </authorList>
    </citation>
    <scope>NUCLEOTIDE SEQUENCE [LARGE SCALE GENOMIC DNA]</scope>
    <source>
        <strain evidence="2">Chok-6</strain>
    </source>
</reference>
<evidence type="ECO:0000313" key="2">
    <source>
        <dbReference type="EMBL" id="RRR72652.1"/>
    </source>
</evidence>
<protein>
    <submittedName>
        <fullName evidence="2">Uncharacterized protein</fullName>
    </submittedName>
</protein>
<sequence length="361" mass="40506">MINAIAKTGFILITTIHGLIHLLGFVKAFDLAQINELTQPISRPFGMLWLLAALVLIVTAALFTLNNRWWWAVAIAGALLSQALIFTAWQDAKVGTGANLIILGVALLTLGSFRFAQSYRQDVHDGQDRVRDRPAEILSEADLLALPHPVQRYLRYVGVVGKPKVHSMFAQLSGAMRQPGRDYFPLTAEQHNFFDQPTRLFFMQGRMFGLNVPGYHRYQGPSATMDVRLFGLLPVMKANVFKADTVTVFNDMCLMAPATLIDPRITWQTLDDLTVQGSFSNQGVTISAILSFNAEGQLVNFVSNDRWDIAAMQQYPFSTPVSRYRKLNGYNLPTYGEAIWHYPHGEFVYGKLTIENVVYNN</sequence>
<dbReference type="Pfam" id="PF20181">
    <property type="entry name" value="DUF6544"/>
    <property type="match status" value="1"/>
</dbReference>
<dbReference type="EMBL" id="RSAS01000382">
    <property type="protein sequence ID" value="RRR72652.1"/>
    <property type="molecule type" value="Genomic_DNA"/>
</dbReference>
<feature type="transmembrane region" description="Helical" evidence="1">
    <location>
        <begin position="96"/>
        <end position="116"/>
    </location>
</feature>
<organism evidence="2 3">
    <name type="scientific">Candidatus Viridilinea halotolerans</name>
    <dbReference type="NCBI Taxonomy" id="2491704"/>
    <lineage>
        <taxon>Bacteria</taxon>
        <taxon>Bacillati</taxon>
        <taxon>Chloroflexota</taxon>
        <taxon>Chloroflexia</taxon>
        <taxon>Chloroflexales</taxon>
        <taxon>Chloroflexineae</taxon>
        <taxon>Oscillochloridaceae</taxon>
        <taxon>Candidatus Viridilinea</taxon>
    </lineage>
</organism>
<comment type="caution">
    <text evidence="2">The sequence shown here is derived from an EMBL/GenBank/DDBJ whole genome shotgun (WGS) entry which is preliminary data.</text>
</comment>
<dbReference type="InterPro" id="IPR046674">
    <property type="entry name" value="DUF6544"/>
</dbReference>
<keyword evidence="1" id="KW-0472">Membrane</keyword>
<accession>A0A426U0M8</accession>
<dbReference type="AlphaFoldDB" id="A0A426U0M8"/>
<gene>
    <name evidence="2" type="ORF">EI684_09910</name>
</gene>
<name>A0A426U0M8_9CHLR</name>
<feature type="transmembrane region" description="Helical" evidence="1">
    <location>
        <begin position="46"/>
        <end position="63"/>
    </location>
</feature>
<feature type="transmembrane region" description="Helical" evidence="1">
    <location>
        <begin position="6"/>
        <end position="26"/>
    </location>
</feature>
<evidence type="ECO:0000256" key="1">
    <source>
        <dbReference type="SAM" id="Phobius"/>
    </source>
</evidence>
<proteinExistence type="predicted"/>
<keyword evidence="1" id="KW-1133">Transmembrane helix</keyword>
<evidence type="ECO:0000313" key="3">
    <source>
        <dbReference type="Proteomes" id="UP000280307"/>
    </source>
</evidence>
<feature type="transmembrane region" description="Helical" evidence="1">
    <location>
        <begin position="69"/>
        <end position="89"/>
    </location>
</feature>